<comment type="caution">
    <text evidence="1">The sequence shown here is derived from an EMBL/GenBank/DDBJ whole genome shotgun (WGS) entry which is preliminary data.</text>
</comment>
<evidence type="ECO:0000313" key="1">
    <source>
        <dbReference type="EMBL" id="KAL0630197.1"/>
    </source>
</evidence>
<dbReference type="Proteomes" id="UP001447188">
    <property type="component" value="Unassembled WGS sequence"/>
</dbReference>
<accession>A0ABR3G2L7</accession>
<keyword evidence="2" id="KW-1185">Reference proteome</keyword>
<proteinExistence type="predicted"/>
<feature type="non-terminal residue" evidence="1">
    <location>
        <position position="172"/>
    </location>
</feature>
<dbReference type="EMBL" id="JBBBZM010000992">
    <property type="protein sequence ID" value="KAL0630197.1"/>
    <property type="molecule type" value="Genomic_DNA"/>
</dbReference>
<protein>
    <submittedName>
        <fullName evidence="1">Uncharacterized protein</fullName>
    </submittedName>
</protein>
<evidence type="ECO:0000313" key="2">
    <source>
        <dbReference type="Proteomes" id="UP001447188"/>
    </source>
</evidence>
<organism evidence="1 2">
    <name type="scientific">Discina gigas</name>
    <dbReference type="NCBI Taxonomy" id="1032678"/>
    <lineage>
        <taxon>Eukaryota</taxon>
        <taxon>Fungi</taxon>
        <taxon>Dikarya</taxon>
        <taxon>Ascomycota</taxon>
        <taxon>Pezizomycotina</taxon>
        <taxon>Pezizomycetes</taxon>
        <taxon>Pezizales</taxon>
        <taxon>Discinaceae</taxon>
        <taxon>Discina</taxon>
    </lineage>
</organism>
<sequence>MRRRLEVDDLDGFLMAYEQYVLTVVFEPAAIPLTQVEFPSALRRTLEKGSVAAKTLETVSRLVLNGNLLLVEDDLRELINQSSKVVLLPLAKSAYEVPTQNSTPTSVQTAKTFLDRTCEALQTKGDQDSFQMKRISIISTFTVRSWTASDAFDFRQNLCASKQEKEFLRAIR</sequence>
<reference evidence="1 2" key="1">
    <citation type="submission" date="2024-02" db="EMBL/GenBank/DDBJ databases">
        <title>Discinaceae phylogenomics.</title>
        <authorList>
            <person name="Dirks A.C."/>
            <person name="James T.Y."/>
        </authorList>
    </citation>
    <scope>NUCLEOTIDE SEQUENCE [LARGE SCALE GENOMIC DNA]</scope>
    <source>
        <strain evidence="1 2">ACD0624</strain>
    </source>
</reference>
<gene>
    <name evidence="1" type="ORF">Q9L58_010957</name>
</gene>
<name>A0ABR3G2L7_9PEZI</name>